<evidence type="ECO:0000313" key="4">
    <source>
        <dbReference type="Proteomes" id="UP000830115"/>
    </source>
</evidence>
<organism evidence="3 4">
    <name type="scientific">Streptomyces halobius</name>
    <dbReference type="NCBI Taxonomy" id="2879846"/>
    <lineage>
        <taxon>Bacteria</taxon>
        <taxon>Bacillati</taxon>
        <taxon>Actinomycetota</taxon>
        <taxon>Actinomycetes</taxon>
        <taxon>Kitasatosporales</taxon>
        <taxon>Streptomycetaceae</taxon>
        <taxon>Streptomyces</taxon>
    </lineage>
</organism>
<evidence type="ECO:0000256" key="2">
    <source>
        <dbReference type="SAM" id="Phobius"/>
    </source>
</evidence>
<proteinExistence type="predicted"/>
<keyword evidence="2" id="KW-1133">Transmembrane helix</keyword>
<dbReference type="RefSeq" id="WP_248866787.1">
    <property type="nucleotide sequence ID" value="NZ_CP086322.1"/>
</dbReference>
<protein>
    <submittedName>
        <fullName evidence="3">Uncharacterized protein</fullName>
    </submittedName>
</protein>
<keyword evidence="2" id="KW-0812">Transmembrane</keyword>
<accession>A0ABY4MHP2</accession>
<feature type="transmembrane region" description="Helical" evidence="2">
    <location>
        <begin position="62"/>
        <end position="80"/>
    </location>
</feature>
<keyword evidence="2" id="KW-0472">Membrane</keyword>
<feature type="transmembrane region" description="Helical" evidence="2">
    <location>
        <begin position="86"/>
        <end position="105"/>
    </location>
</feature>
<sequence length="135" mass="13601">MGSQEPGAAPDRDPNREPHREPGNAPVPAAELRARFQERSDAAVASGGRTSPESARRGHARIALVVAAACLVITGLRLLSGAGLGAWMAIYLGAAALGALGSVLARNGRTRCAAAAIAAGVVIAAAESRATELLD</sequence>
<reference evidence="3" key="1">
    <citation type="submission" date="2021-10" db="EMBL/GenBank/DDBJ databases">
        <title>Streptomyces nigrumlapis sp.nov.,an antimicrobial producing actinobacterium isolated from Black Gobi rocks.</title>
        <authorList>
            <person name="Wen Y."/>
            <person name="Zhang W."/>
            <person name="Liu X.G."/>
        </authorList>
    </citation>
    <scope>NUCLEOTIDE SEQUENCE</scope>
    <source>
        <strain evidence="3">ST13-2-2</strain>
    </source>
</reference>
<dbReference type="EMBL" id="CP086322">
    <property type="protein sequence ID" value="UQA95876.1"/>
    <property type="molecule type" value="Genomic_DNA"/>
</dbReference>
<evidence type="ECO:0000256" key="1">
    <source>
        <dbReference type="SAM" id="MobiDB-lite"/>
    </source>
</evidence>
<dbReference type="Proteomes" id="UP000830115">
    <property type="component" value="Chromosome"/>
</dbReference>
<keyword evidence="4" id="KW-1185">Reference proteome</keyword>
<feature type="region of interest" description="Disordered" evidence="1">
    <location>
        <begin position="1"/>
        <end position="31"/>
    </location>
</feature>
<gene>
    <name evidence="3" type="ORF">K9S39_31985</name>
</gene>
<name>A0ABY4MHP2_9ACTN</name>
<feature type="compositionally biased region" description="Basic and acidic residues" evidence="1">
    <location>
        <begin position="10"/>
        <end position="22"/>
    </location>
</feature>
<evidence type="ECO:0000313" key="3">
    <source>
        <dbReference type="EMBL" id="UQA95876.1"/>
    </source>
</evidence>